<dbReference type="InterPro" id="IPR001128">
    <property type="entry name" value="Cyt_P450"/>
</dbReference>
<evidence type="ECO:0000313" key="8">
    <source>
        <dbReference type="EMBL" id="KAL2808543.1"/>
    </source>
</evidence>
<dbReference type="PRINTS" id="PR00463">
    <property type="entry name" value="EP450I"/>
</dbReference>
<evidence type="ECO:0000256" key="3">
    <source>
        <dbReference type="ARBA" id="ARBA00022617"/>
    </source>
</evidence>
<comment type="caution">
    <text evidence="8">The sequence shown here is derived from an EMBL/GenBank/DDBJ whole genome shotgun (WGS) entry which is preliminary data.</text>
</comment>
<dbReference type="Gene3D" id="1.10.630.10">
    <property type="entry name" value="Cytochrome P450"/>
    <property type="match status" value="2"/>
</dbReference>
<keyword evidence="6" id="KW-0408">Iron</keyword>
<keyword evidence="4" id="KW-0479">Metal-binding</keyword>
<evidence type="ECO:0000256" key="1">
    <source>
        <dbReference type="ARBA" id="ARBA00001971"/>
    </source>
</evidence>
<protein>
    <submittedName>
        <fullName evidence="8">Cytochrome P450</fullName>
    </submittedName>
</protein>
<evidence type="ECO:0000256" key="7">
    <source>
        <dbReference type="ARBA" id="ARBA00023033"/>
    </source>
</evidence>
<evidence type="ECO:0000256" key="6">
    <source>
        <dbReference type="ARBA" id="ARBA00023004"/>
    </source>
</evidence>
<evidence type="ECO:0000256" key="2">
    <source>
        <dbReference type="ARBA" id="ARBA00010617"/>
    </source>
</evidence>
<dbReference type="SUPFAM" id="SSF48264">
    <property type="entry name" value="Cytochrome P450"/>
    <property type="match status" value="1"/>
</dbReference>
<keyword evidence="3" id="KW-0349">Heme</keyword>
<sequence length="456" mass="51831">MQYARKPADTLARASDLRQVGSSQPDMIHRTLSQRKAYRLYFHPLKDFPGPRLAAVSGWYQFYYEVIAGGQYIFHLLHLSRLRDWSIIRLAPNHLHINDPKLFQEVFKPGTEFQRDPAFYKSLPLANSLAALSDFKQHGARRKQLNPVFTPSAVAEGLPTLRRNIADIGELLSQSIAYGDPVDIQATFFYMTVAEAGEISQYCESQIHATVERRQQQPEQSCQRKILCEVLLDSKAEKERMTAENIKYIIDESVLFMFVGTDTTAYALSLGVYLLLTHPEPLRKLKSELRKAEPAIRSQDWTRIQKLPYLAVVIEEVLRISCPVPGLLPRVVPPQGCFVGSKFIPGGTVISLGLSSISSNDTIFADPSAFCLERWLDAEEQKILQWKVQFSLGLYACIGMKLSLMEMAMSLAYIFSRFELELHETDADTVRAYDYLLAKTKSHVQVKATKDNWRES</sequence>
<keyword evidence="7" id="KW-0503">Monooxygenase</keyword>
<accession>A0ABR4H165</accession>
<proteinExistence type="inferred from homology"/>
<organism evidence="8 9">
    <name type="scientific">Aspergillus granulosus</name>
    <dbReference type="NCBI Taxonomy" id="176169"/>
    <lineage>
        <taxon>Eukaryota</taxon>
        <taxon>Fungi</taxon>
        <taxon>Dikarya</taxon>
        <taxon>Ascomycota</taxon>
        <taxon>Pezizomycotina</taxon>
        <taxon>Eurotiomycetes</taxon>
        <taxon>Eurotiomycetidae</taxon>
        <taxon>Eurotiales</taxon>
        <taxon>Aspergillaceae</taxon>
        <taxon>Aspergillus</taxon>
        <taxon>Aspergillus subgen. Nidulantes</taxon>
    </lineage>
</organism>
<evidence type="ECO:0000313" key="9">
    <source>
        <dbReference type="Proteomes" id="UP001610334"/>
    </source>
</evidence>
<comment type="cofactor">
    <cofactor evidence="1">
        <name>heme</name>
        <dbReference type="ChEBI" id="CHEBI:30413"/>
    </cofactor>
</comment>
<keyword evidence="5" id="KW-0560">Oxidoreductase</keyword>
<name>A0ABR4H165_9EURO</name>
<dbReference type="InterPro" id="IPR002401">
    <property type="entry name" value="Cyt_P450_E_grp-I"/>
</dbReference>
<comment type="similarity">
    <text evidence="2">Belongs to the cytochrome P450 family.</text>
</comment>
<reference evidence="8 9" key="1">
    <citation type="submission" date="2024-07" db="EMBL/GenBank/DDBJ databases">
        <title>Section-level genome sequencing and comparative genomics of Aspergillus sections Usti and Cavernicolus.</title>
        <authorList>
            <consortium name="Lawrence Berkeley National Laboratory"/>
            <person name="Nybo J.L."/>
            <person name="Vesth T.C."/>
            <person name="Theobald S."/>
            <person name="Frisvad J.C."/>
            <person name="Larsen T.O."/>
            <person name="Kjaerboelling I."/>
            <person name="Rothschild-Mancinelli K."/>
            <person name="Lyhne E.K."/>
            <person name="Kogle M.E."/>
            <person name="Barry K."/>
            <person name="Clum A."/>
            <person name="Na H."/>
            <person name="Ledsgaard L."/>
            <person name="Lin J."/>
            <person name="Lipzen A."/>
            <person name="Kuo A."/>
            <person name="Riley R."/>
            <person name="Mondo S."/>
            <person name="Labutti K."/>
            <person name="Haridas S."/>
            <person name="Pangalinan J."/>
            <person name="Salamov A.A."/>
            <person name="Simmons B.A."/>
            <person name="Magnuson J.K."/>
            <person name="Chen J."/>
            <person name="Drula E."/>
            <person name="Henrissat B."/>
            <person name="Wiebenga A."/>
            <person name="Lubbers R.J."/>
            <person name="Gomes A.C."/>
            <person name="Makela M.R."/>
            <person name="Stajich J."/>
            <person name="Grigoriev I.V."/>
            <person name="Mortensen U.H."/>
            <person name="De Vries R.P."/>
            <person name="Baker S.E."/>
            <person name="Andersen M.R."/>
        </authorList>
    </citation>
    <scope>NUCLEOTIDE SEQUENCE [LARGE SCALE GENOMIC DNA]</scope>
    <source>
        <strain evidence="8 9">CBS 588.65</strain>
    </source>
</reference>
<dbReference type="Proteomes" id="UP001610334">
    <property type="component" value="Unassembled WGS sequence"/>
</dbReference>
<dbReference type="InterPro" id="IPR036396">
    <property type="entry name" value="Cyt_P450_sf"/>
</dbReference>
<dbReference type="PRINTS" id="PR00385">
    <property type="entry name" value="P450"/>
</dbReference>
<dbReference type="PANTHER" id="PTHR24305">
    <property type="entry name" value="CYTOCHROME P450"/>
    <property type="match status" value="1"/>
</dbReference>
<dbReference type="InterPro" id="IPR050121">
    <property type="entry name" value="Cytochrome_P450_monoxygenase"/>
</dbReference>
<evidence type="ECO:0000256" key="5">
    <source>
        <dbReference type="ARBA" id="ARBA00023002"/>
    </source>
</evidence>
<dbReference type="PANTHER" id="PTHR24305:SF210">
    <property type="entry name" value="CYTOCHROME P450 MONOOXYGENASE ASQL-RELATED"/>
    <property type="match status" value="1"/>
</dbReference>
<keyword evidence="9" id="KW-1185">Reference proteome</keyword>
<evidence type="ECO:0000256" key="4">
    <source>
        <dbReference type="ARBA" id="ARBA00022723"/>
    </source>
</evidence>
<gene>
    <name evidence="8" type="ORF">BJX63DRAFT_439272</name>
</gene>
<dbReference type="EMBL" id="JBFXLT010000109">
    <property type="protein sequence ID" value="KAL2808543.1"/>
    <property type="molecule type" value="Genomic_DNA"/>
</dbReference>
<dbReference type="Pfam" id="PF00067">
    <property type="entry name" value="p450"/>
    <property type="match status" value="1"/>
</dbReference>